<evidence type="ECO:0000256" key="7">
    <source>
        <dbReference type="RuleBase" id="RU000304"/>
    </source>
</evidence>
<keyword evidence="1 7" id="KW-0723">Serine/threonine-protein kinase</keyword>
<feature type="region of interest" description="Disordered" evidence="8">
    <location>
        <begin position="420"/>
        <end position="453"/>
    </location>
</feature>
<dbReference type="SUPFAM" id="SSF56112">
    <property type="entry name" value="Protein kinase-like (PK-like)"/>
    <property type="match status" value="1"/>
</dbReference>
<evidence type="ECO:0000256" key="3">
    <source>
        <dbReference type="ARBA" id="ARBA00022741"/>
    </source>
</evidence>
<dbReference type="GO" id="GO:0005524">
    <property type="term" value="F:ATP binding"/>
    <property type="evidence" value="ECO:0007669"/>
    <property type="project" value="UniProtKB-UniRule"/>
</dbReference>
<dbReference type="GO" id="GO:0042771">
    <property type="term" value="P:intrinsic apoptotic signaling pathway in response to DNA damage by p53 class mediator"/>
    <property type="evidence" value="ECO:0007669"/>
    <property type="project" value="TreeGrafter"/>
</dbReference>
<name>A0A672GXP8_SALFA</name>
<dbReference type="PROSITE" id="PS00107">
    <property type="entry name" value="PROTEIN_KINASE_ATP"/>
    <property type="match status" value="1"/>
</dbReference>
<proteinExistence type="inferred from homology"/>
<evidence type="ECO:0000256" key="2">
    <source>
        <dbReference type="ARBA" id="ARBA00022679"/>
    </source>
</evidence>
<dbReference type="InterPro" id="IPR011009">
    <property type="entry name" value="Kinase-like_dom_sf"/>
</dbReference>
<dbReference type="GO" id="GO:0046332">
    <property type="term" value="F:SMAD binding"/>
    <property type="evidence" value="ECO:0007669"/>
    <property type="project" value="TreeGrafter"/>
</dbReference>
<evidence type="ECO:0000313" key="10">
    <source>
        <dbReference type="Ensembl" id="ENSSFAP00005023483.1"/>
    </source>
</evidence>
<feature type="binding site" evidence="6">
    <location>
        <position position="39"/>
    </location>
    <ligand>
        <name>ATP</name>
        <dbReference type="ChEBI" id="CHEBI:30616"/>
    </ligand>
</feature>
<comment type="similarity">
    <text evidence="7">Belongs to the protein kinase superfamily.</text>
</comment>
<reference evidence="10" key="2">
    <citation type="submission" date="2025-08" db="UniProtKB">
        <authorList>
            <consortium name="Ensembl"/>
        </authorList>
    </citation>
    <scope>IDENTIFICATION</scope>
</reference>
<keyword evidence="4" id="KW-0418">Kinase</keyword>
<evidence type="ECO:0000256" key="6">
    <source>
        <dbReference type="PROSITE-ProRule" id="PRU10141"/>
    </source>
</evidence>
<dbReference type="InterPro" id="IPR050494">
    <property type="entry name" value="Ser_Thr_dual-spec_kinase"/>
</dbReference>
<keyword evidence="3 6" id="KW-0547">Nucleotide-binding</keyword>
<dbReference type="Ensembl" id="ENSSFAT00005024445.1">
    <property type="protein sequence ID" value="ENSSFAP00005023483.1"/>
    <property type="gene ID" value="ENSSFAG00005012144.1"/>
</dbReference>
<dbReference type="InParanoid" id="A0A672GXP8"/>
<dbReference type="InterPro" id="IPR008271">
    <property type="entry name" value="Ser/Thr_kinase_AS"/>
</dbReference>
<dbReference type="Pfam" id="PF00069">
    <property type="entry name" value="Pkinase"/>
    <property type="match status" value="1"/>
</dbReference>
<sequence>KSGVEISESHKLIKRLGEGSYGAVYRCLKRETNEEVAVKTTIEDPDDLIYETMKALMEKKLDEANVVKFLGELYADGVLSLKFELLDLSLLDWINSRGEPMRLDEIRVVIQQLAVAFDGLKRVGVIHNDVKMDNVMFADHIKQPLRVQLIDFGVSILARQAVTGSIHHIHELRAPELLLGLPFSEPVDIWSLGCMMGPILLFMFLFEGRSEHETMQNIIRELGLPPQHLLDKVNQSEIGMEYGYELLDEMVKYRPDLGEDPDDLRDCVDLMKALLCWDAKERITPDGILKHPFITRSRNPEHSTPAPVNCSASADSCEPLARLHQSDAPTIVDCAAEPSRKNCFGRFASWISRCFHRETLAPAVPLDAPAVPAGGVAVQEMAERPEGSTPPSENSPPDSCEPVRCVHESDAPTIADCAAESSDGAESANTHVDRIIPEPKGEETEATPQKKKKKKCFRRLISWIRRKCT</sequence>
<feature type="compositionally biased region" description="Basic and acidic residues" evidence="8">
    <location>
        <begin position="431"/>
        <end position="443"/>
    </location>
</feature>
<dbReference type="PANTHER" id="PTHR24058">
    <property type="entry name" value="DUAL SPECIFICITY PROTEIN KINASE"/>
    <property type="match status" value="1"/>
</dbReference>
<feature type="domain" description="Protein kinase" evidence="9">
    <location>
        <begin position="10"/>
        <end position="294"/>
    </location>
</feature>
<feature type="region of interest" description="Disordered" evidence="8">
    <location>
        <begin position="381"/>
        <end position="404"/>
    </location>
</feature>
<dbReference type="GO" id="GO:0003714">
    <property type="term" value="F:transcription corepressor activity"/>
    <property type="evidence" value="ECO:0007669"/>
    <property type="project" value="TreeGrafter"/>
</dbReference>
<keyword evidence="2" id="KW-0808">Transferase</keyword>
<dbReference type="Proteomes" id="UP000472267">
    <property type="component" value="Chromosome 2"/>
</dbReference>
<evidence type="ECO:0000313" key="11">
    <source>
        <dbReference type="Proteomes" id="UP000472267"/>
    </source>
</evidence>
<dbReference type="GO" id="GO:0045944">
    <property type="term" value="P:positive regulation of transcription by RNA polymerase II"/>
    <property type="evidence" value="ECO:0007669"/>
    <property type="project" value="TreeGrafter"/>
</dbReference>
<dbReference type="PANTHER" id="PTHR24058:SF53">
    <property type="entry name" value="HOMEODOMAIN-INTERACTING PROTEIN KINASE 2"/>
    <property type="match status" value="1"/>
</dbReference>
<accession>A0A672GXP8</accession>
<dbReference type="AlphaFoldDB" id="A0A672GXP8"/>
<reference evidence="10" key="1">
    <citation type="submission" date="2019-06" db="EMBL/GenBank/DDBJ databases">
        <authorList>
            <consortium name="Wellcome Sanger Institute Data Sharing"/>
        </authorList>
    </citation>
    <scope>NUCLEOTIDE SEQUENCE [LARGE SCALE GENOMIC DNA]</scope>
</reference>
<dbReference type="GO" id="GO:0016605">
    <property type="term" value="C:PML body"/>
    <property type="evidence" value="ECO:0007669"/>
    <property type="project" value="TreeGrafter"/>
</dbReference>
<dbReference type="GO" id="GO:0003713">
    <property type="term" value="F:transcription coactivator activity"/>
    <property type="evidence" value="ECO:0007669"/>
    <property type="project" value="TreeGrafter"/>
</dbReference>
<dbReference type="GO" id="GO:0007224">
    <property type="term" value="P:smoothened signaling pathway"/>
    <property type="evidence" value="ECO:0007669"/>
    <property type="project" value="TreeGrafter"/>
</dbReference>
<evidence type="ECO:0000256" key="4">
    <source>
        <dbReference type="ARBA" id="ARBA00022777"/>
    </source>
</evidence>
<protein>
    <recommendedName>
        <fullName evidence="9">Protein kinase domain-containing protein</fullName>
    </recommendedName>
</protein>
<evidence type="ECO:0000256" key="1">
    <source>
        <dbReference type="ARBA" id="ARBA00022527"/>
    </source>
</evidence>
<keyword evidence="11" id="KW-1185">Reference proteome</keyword>
<dbReference type="GO" id="GO:0004674">
    <property type="term" value="F:protein serine/threonine kinase activity"/>
    <property type="evidence" value="ECO:0007669"/>
    <property type="project" value="UniProtKB-KW"/>
</dbReference>
<dbReference type="Gene3D" id="3.30.200.20">
    <property type="entry name" value="Phosphorylase Kinase, domain 1"/>
    <property type="match status" value="1"/>
</dbReference>
<organism evidence="10 11">
    <name type="scientific">Salarias fasciatus</name>
    <name type="common">Jewelled blenny</name>
    <name type="synonym">Blennius fasciatus</name>
    <dbReference type="NCBI Taxonomy" id="181472"/>
    <lineage>
        <taxon>Eukaryota</taxon>
        <taxon>Metazoa</taxon>
        <taxon>Chordata</taxon>
        <taxon>Craniata</taxon>
        <taxon>Vertebrata</taxon>
        <taxon>Euteleostomi</taxon>
        <taxon>Actinopterygii</taxon>
        <taxon>Neopterygii</taxon>
        <taxon>Teleostei</taxon>
        <taxon>Neoteleostei</taxon>
        <taxon>Acanthomorphata</taxon>
        <taxon>Ovalentaria</taxon>
        <taxon>Blenniimorphae</taxon>
        <taxon>Blenniiformes</taxon>
        <taxon>Blennioidei</taxon>
        <taxon>Blenniidae</taxon>
        <taxon>Salariinae</taxon>
        <taxon>Salarias</taxon>
    </lineage>
</organism>
<evidence type="ECO:0000256" key="5">
    <source>
        <dbReference type="ARBA" id="ARBA00022840"/>
    </source>
</evidence>
<dbReference type="PROSITE" id="PS50011">
    <property type="entry name" value="PROTEIN_KINASE_DOM"/>
    <property type="match status" value="1"/>
</dbReference>
<keyword evidence="5 6" id="KW-0067">ATP-binding</keyword>
<evidence type="ECO:0000259" key="9">
    <source>
        <dbReference type="PROSITE" id="PS50011"/>
    </source>
</evidence>
<evidence type="ECO:0000256" key="8">
    <source>
        <dbReference type="SAM" id="MobiDB-lite"/>
    </source>
</evidence>
<dbReference type="InterPro" id="IPR017441">
    <property type="entry name" value="Protein_kinase_ATP_BS"/>
</dbReference>
<dbReference type="InterPro" id="IPR000719">
    <property type="entry name" value="Prot_kinase_dom"/>
</dbReference>
<dbReference type="PROSITE" id="PS00108">
    <property type="entry name" value="PROTEIN_KINASE_ST"/>
    <property type="match status" value="1"/>
</dbReference>
<dbReference type="SMART" id="SM00220">
    <property type="entry name" value="S_TKc"/>
    <property type="match status" value="1"/>
</dbReference>
<dbReference type="GO" id="GO:0004713">
    <property type="term" value="F:protein tyrosine kinase activity"/>
    <property type="evidence" value="ECO:0007669"/>
    <property type="project" value="TreeGrafter"/>
</dbReference>
<reference evidence="10" key="3">
    <citation type="submission" date="2025-09" db="UniProtKB">
        <authorList>
            <consortium name="Ensembl"/>
        </authorList>
    </citation>
    <scope>IDENTIFICATION</scope>
</reference>
<dbReference type="GO" id="GO:0005737">
    <property type="term" value="C:cytoplasm"/>
    <property type="evidence" value="ECO:0007669"/>
    <property type="project" value="TreeGrafter"/>
</dbReference>
<dbReference type="Gene3D" id="1.10.510.10">
    <property type="entry name" value="Transferase(Phosphotransferase) domain 1"/>
    <property type="match status" value="1"/>
</dbReference>